<evidence type="ECO:0000313" key="1">
    <source>
        <dbReference type="EMBL" id="KAL1306792.1"/>
    </source>
</evidence>
<keyword evidence="2" id="KW-1185">Reference proteome</keyword>
<sequence>MILARSDDHPDTLQPALFRLPLELRQEIYSYLCPPEPLAYPIPSLNIISVSHQPPPAAVLVVNSWLTADIQAYYLHIATWKFIVSHAFNYYRVDPHLSNLADSHIINQLQKIELVLFFDGSLLRSYPSFGIEEMYDQVKSRATRFCQILATAPDLEHVKVSWIDTTTGGGSYSSWEEKASILEPLALLKDKVTFSPGDMEWPAAPDPVDFRFAVREILQDPPHARRSGHWIHAHAHSSSFQNIVPTVGALSEVVV</sequence>
<name>A0ABR3PKX5_9PEZI</name>
<reference evidence="1 2" key="1">
    <citation type="submission" date="2024-07" db="EMBL/GenBank/DDBJ databases">
        <title>Draft sequence of the Neodothiora populina.</title>
        <authorList>
            <person name="Drown D.D."/>
            <person name="Schuette U.S."/>
            <person name="Buechlein A.B."/>
            <person name="Rusch D.R."/>
            <person name="Winton L.W."/>
            <person name="Adams G.A."/>
        </authorList>
    </citation>
    <scope>NUCLEOTIDE SEQUENCE [LARGE SCALE GENOMIC DNA]</scope>
    <source>
        <strain evidence="1 2">CPC 39397</strain>
    </source>
</reference>
<organism evidence="1 2">
    <name type="scientific">Neodothiora populina</name>
    <dbReference type="NCBI Taxonomy" id="2781224"/>
    <lineage>
        <taxon>Eukaryota</taxon>
        <taxon>Fungi</taxon>
        <taxon>Dikarya</taxon>
        <taxon>Ascomycota</taxon>
        <taxon>Pezizomycotina</taxon>
        <taxon>Dothideomycetes</taxon>
        <taxon>Dothideomycetidae</taxon>
        <taxon>Dothideales</taxon>
        <taxon>Dothioraceae</taxon>
        <taxon>Neodothiora</taxon>
    </lineage>
</organism>
<evidence type="ECO:0008006" key="3">
    <source>
        <dbReference type="Google" id="ProtNLM"/>
    </source>
</evidence>
<dbReference type="RefSeq" id="XP_069203064.1">
    <property type="nucleotide sequence ID" value="XM_069345236.1"/>
</dbReference>
<dbReference type="Proteomes" id="UP001562354">
    <property type="component" value="Unassembled WGS sequence"/>
</dbReference>
<proteinExistence type="predicted"/>
<dbReference type="GeneID" id="95979150"/>
<accession>A0ABR3PKX5</accession>
<gene>
    <name evidence="1" type="ORF">AAFC00_005451</name>
</gene>
<protein>
    <recommendedName>
        <fullName evidence="3">F-box domain-containing protein</fullName>
    </recommendedName>
</protein>
<dbReference type="EMBL" id="JBFMKM010000004">
    <property type="protein sequence ID" value="KAL1306792.1"/>
    <property type="molecule type" value="Genomic_DNA"/>
</dbReference>
<comment type="caution">
    <text evidence="1">The sequence shown here is derived from an EMBL/GenBank/DDBJ whole genome shotgun (WGS) entry which is preliminary data.</text>
</comment>
<evidence type="ECO:0000313" key="2">
    <source>
        <dbReference type="Proteomes" id="UP001562354"/>
    </source>
</evidence>